<name>X6LVI4_RETFI</name>
<evidence type="ECO:0000313" key="4">
    <source>
        <dbReference type="Proteomes" id="UP000023152"/>
    </source>
</evidence>
<evidence type="ECO:0000256" key="1">
    <source>
        <dbReference type="PROSITE-ProRule" id="PRU00047"/>
    </source>
</evidence>
<dbReference type="Proteomes" id="UP000023152">
    <property type="component" value="Unassembled WGS sequence"/>
</dbReference>
<dbReference type="PROSITE" id="PS50158">
    <property type="entry name" value="ZF_CCHC"/>
    <property type="match status" value="1"/>
</dbReference>
<dbReference type="InterPro" id="IPR036875">
    <property type="entry name" value="Znf_CCHC_sf"/>
</dbReference>
<evidence type="ECO:0000259" key="2">
    <source>
        <dbReference type="PROSITE" id="PS50158"/>
    </source>
</evidence>
<keyword evidence="1" id="KW-0479">Metal-binding</keyword>
<evidence type="ECO:0000313" key="3">
    <source>
        <dbReference type="EMBL" id="ETO04740.1"/>
    </source>
</evidence>
<dbReference type="EMBL" id="ASPP01028993">
    <property type="protein sequence ID" value="ETO04740.1"/>
    <property type="molecule type" value="Genomic_DNA"/>
</dbReference>
<sequence length="176" mass="20703">MLKKNMRTRRQFLCSNVPTIVITPINPKNFDQQHHDNDTKETLENYGYQIQEVKRFHKMTIVKLMLSKTEDVIKILKDNDIQIGYSVVKVGPFDRNKSRPKSHFRQCRNCYKLNHIARECPKKRKACKTTQANINVCYVVQHPSNSVQCEVIRKAREKLSIKLTRKEDAFLKKKAS</sequence>
<keyword evidence="1" id="KW-0863">Zinc-finger</keyword>
<feature type="domain" description="CCHC-type" evidence="2">
    <location>
        <begin position="107"/>
        <end position="122"/>
    </location>
</feature>
<dbReference type="InterPro" id="IPR001878">
    <property type="entry name" value="Znf_CCHC"/>
</dbReference>
<dbReference type="AlphaFoldDB" id="X6LVI4"/>
<accession>X6LVI4</accession>
<comment type="caution">
    <text evidence="3">The sequence shown here is derived from an EMBL/GenBank/DDBJ whole genome shotgun (WGS) entry which is preliminary data.</text>
</comment>
<keyword evidence="1" id="KW-0862">Zinc</keyword>
<proteinExistence type="predicted"/>
<keyword evidence="4" id="KW-1185">Reference proteome</keyword>
<dbReference type="GO" id="GO:0008270">
    <property type="term" value="F:zinc ion binding"/>
    <property type="evidence" value="ECO:0007669"/>
    <property type="project" value="UniProtKB-KW"/>
</dbReference>
<gene>
    <name evidence="3" type="ORF">RFI_32656</name>
</gene>
<organism evidence="3 4">
    <name type="scientific">Reticulomyxa filosa</name>
    <dbReference type="NCBI Taxonomy" id="46433"/>
    <lineage>
        <taxon>Eukaryota</taxon>
        <taxon>Sar</taxon>
        <taxon>Rhizaria</taxon>
        <taxon>Retaria</taxon>
        <taxon>Foraminifera</taxon>
        <taxon>Monothalamids</taxon>
        <taxon>Reticulomyxidae</taxon>
        <taxon>Reticulomyxa</taxon>
    </lineage>
</organism>
<dbReference type="Gene3D" id="4.10.60.10">
    <property type="entry name" value="Zinc finger, CCHC-type"/>
    <property type="match status" value="1"/>
</dbReference>
<dbReference type="GO" id="GO:0003676">
    <property type="term" value="F:nucleic acid binding"/>
    <property type="evidence" value="ECO:0007669"/>
    <property type="project" value="InterPro"/>
</dbReference>
<dbReference type="SUPFAM" id="SSF57756">
    <property type="entry name" value="Retrovirus zinc finger-like domains"/>
    <property type="match status" value="1"/>
</dbReference>
<reference evidence="3 4" key="1">
    <citation type="journal article" date="2013" name="Curr. Biol.">
        <title>The Genome of the Foraminiferan Reticulomyxa filosa.</title>
        <authorList>
            <person name="Glockner G."/>
            <person name="Hulsmann N."/>
            <person name="Schleicher M."/>
            <person name="Noegel A.A."/>
            <person name="Eichinger L."/>
            <person name="Gallinger C."/>
            <person name="Pawlowski J."/>
            <person name="Sierra R."/>
            <person name="Euteneuer U."/>
            <person name="Pillet L."/>
            <person name="Moustafa A."/>
            <person name="Platzer M."/>
            <person name="Groth M."/>
            <person name="Szafranski K."/>
            <person name="Schliwa M."/>
        </authorList>
    </citation>
    <scope>NUCLEOTIDE SEQUENCE [LARGE SCALE GENOMIC DNA]</scope>
</reference>
<protein>
    <recommendedName>
        <fullName evidence="2">CCHC-type domain-containing protein</fullName>
    </recommendedName>
</protein>